<name>A0ABR3JXR4_9AGAR</name>
<comment type="caution">
    <text evidence="12">The sequence shown here is derived from an EMBL/GenBank/DDBJ whole genome shotgun (WGS) entry which is preliminary data.</text>
</comment>
<dbReference type="InterPro" id="IPR003593">
    <property type="entry name" value="AAA+_ATPase"/>
</dbReference>
<evidence type="ECO:0000256" key="8">
    <source>
        <dbReference type="SAM" id="MobiDB-lite"/>
    </source>
</evidence>
<dbReference type="InterPro" id="IPR011527">
    <property type="entry name" value="ABC1_TM_dom"/>
</dbReference>
<dbReference type="InterPro" id="IPR027417">
    <property type="entry name" value="P-loop_NTPase"/>
</dbReference>
<dbReference type="PROSITE" id="PS50893">
    <property type="entry name" value="ABC_TRANSPORTER_2"/>
    <property type="match status" value="1"/>
</dbReference>
<accession>A0ABR3JXR4</accession>
<dbReference type="CDD" id="cd03250">
    <property type="entry name" value="ABCC_MRP_domain1"/>
    <property type="match status" value="1"/>
</dbReference>
<keyword evidence="3 9" id="KW-0812">Transmembrane</keyword>
<evidence type="ECO:0000256" key="3">
    <source>
        <dbReference type="ARBA" id="ARBA00022692"/>
    </source>
</evidence>
<dbReference type="CDD" id="cd18604">
    <property type="entry name" value="ABC_6TM_VMR1_D2_like"/>
    <property type="match status" value="1"/>
</dbReference>
<evidence type="ECO:0000256" key="5">
    <source>
        <dbReference type="ARBA" id="ARBA00022840"/>
    </source>
</evidence>
<feature type="domain" description="ABC transporter" evidence="10">
    <location>
        <begin position="84"/>
        <end position="319"/>
    </location>
</feature>
<dbReference type="InterPro" id="IPR003439">
    <property type="entry name" value="ABC_transporter-like_ATP-bd"/>
</dbReference>
<dbReference type="Gene3D" id="3.40.50.300">
    <property type="entry name" value="P-loop containing nucleotide triphosphate hydrolases"/>
    <property type="match status" value="1"/>
</dbReference>
<evidence type="ECO:0000313" key="12">
    <source>
        <dbReference type="EMBL" id="KAL0960612.1"/>
    </source>
</evidence>
<dbReference type="Pfam" id="PF00005">
    <property type="entry name" value="ABC_tran"/>
    <property type="match status" value="1"/>
</dbReference>
<reference evidence="13" key="1">
    <citation type="submission" date="2024-06" db="EMBL/GenBank/DDBJ databases">
        <title>Multi-omics analyses provide insights into the biosynthesis of the anticancer antibiotic pleurotin in Hohenbuehelia grisea.</title>
        <authorList>
            <person name="Weaver J.A."/>
            <person name="Alberti F."/>
        </authorList>
    </citation>
    <scope>NUCLEOTIDE SEQUENCE [LARGE SCALE GENOMIC DNA]</scope>
    <source>
        <strain evidence="13">T-177</strain>
    </source>
</reference>
<dbReference type="SUPFAM" id="SSF90123">
    <property type="entry name" value="ABC transporter transmembrane region"/>
    <property type="match status" value="1"/>
</dbReference>
<dbReference type="EMBL" id="JASNQZ010000001">
    <property type="protein sequence ID" value="KAL0960612.1"/>
    <property type="molecule type" value="Genomic_DNA"/>
</dbReference>
<dbReference type="PANTHER" id="PTHR24223">
    <property type="entry name" value="ATP-BINDING CASSETTE SUB-FAMILY C"/>
    <property type="match status" value="1"/>
</dbReference>
<evidence type="ECO:0000313" key="13">
    <source>
        <dbReference type="Proteomes" id="UP001556367"/>
    </source>
</evidence>
<dbReference type="InterPro" id="IPR050173">
    <property type="entry name" value="ABC_transporter_C-like"/>
</dbReference>
<proteinExistence type="predicted"/>
<dbReference type="SMART" id="SM00382">
    <property type="entry name" value="AAA"/>
    <property type="match status" value="1"/>
</dbReference>
<evidence type="ECO:0000256" key="1">
    <source>
        <dbReference type="ARBA" id="ARBA00004370"/>
    </source>
</evidence>
<protein>
    <submittedName>
        <fullName evidence="12">Uncharacterized protein</fullName>
    </submittedName>
</protein>
<evidence type="ECO:0000256" key="2">
    <source>
        <dbReference type="ARBA" id="ARBA00022448"/>
    </source>
</evidence>
<organism evidence="12 13">
    <name type="scientific">Hohenbuehelia grisea</name>
    <dbReference type="NCBI Taxonomy" id="104357"/>
    <lineage>
        <taxon>Eukaryota</taxon>
        <taxon>Fungi</taxon>
        <taxon>Dikarya</taxon>
        <taxon>Basidiomycota</taxon>
        <taxon>Agaricomycotina</taxon>
        <taxon>Agaricomycetes</taxon>
        <taxon>Agaricomycetidae</taxon>
        <taxon>Agaricales</taxon>
        <taxon>Pleurotineae</taxon>
        <taxon>Pleurotaceae</taxon>
        <taxon>Hohenbuehelia</taxon>
    </lineage>
</organism>
<dbReference type="SUPFAM" id="SSF52540">
    <property type="entry name" value="P-loop containing nucleoside triphosphate hydrolases"/>
    <property type="match status" value="1"/>
</dbReference>
<keyword evidence="6 9" id="KW-1133">Transmembrane helix</keyword>
<comment type="subcellular location">
    <subcellularLocation>
        <location evidence="1">Membrane</location>
    </subcellularLocation>
</comment>
<feature type="transmembrane region" description="Helical" evidence="9">
    <location>
        <begin position="406"/>
        <end position="431"/>
    </location>
</feature>
<dbReference type="Pfam" id="PF00664">
    <property type="entry name" value="ABC_membrane"/>
    <property type="match status" value="1"/>
</dbReference>
<keyword evidence="7 9" id="KW-0472">Membrane</keyword>
<dbReference type="Gene3D" id="1.20.1560.10">
    <property type="entry name" value="ABC transporter type 1, transmembrane domain"/>
    <property type="match status" value="2"/>
</dbReference>
<keyword evidence="13" id="KW-1185">Reference proteome</keyword>
<evidence type="ECO:0000256" key="4">
    <source>
        <dbReference type="ARBA" id="ARBA00022741"/>
    </source>
</evidence>
<feature type="compositionally biased region" description="Polar residues" evidence="8">
    <location>
        <begin position="295"/>
        <end position="305"/>
    </location>
</feature>
<feature type="region of interest" description="Disordered" evidence="8">
    <location>
        <begin position="295"/>
        <end position="324"/>
    </location>
</feature>
<evidence type="ECO:0000256" key="7">
    <source>
        <dbReference type="ARBA" id="ARBA00023136"/>
    </source>
</evidence>
<dbReference type="InterPro" id="IPR036640">
    <property type="entry name" value="ABC1_TM_sf"/>
</dbReference>
<evidence type="ECO:0000259" key="10">
    <source>
        <dbReference type="PROSITE" id="PS50893"/>
    </source>
</evidence>
<feature type="transmembrane region" description="Helical" evidence="9">
    <location>
        <begin position="486"/>
        <end position="507"/>
    </location>
</feature>
<feature type="transmembrane region" description="Helical" evidence="9">
    <location>
        <begin position="621"/>
        <end position="642"/>
    </location>
</feature>
<dbReference type="InterPro" id="IPR017871">
    <property type="entry name" value="ABC_transporter-like_CS"/>
</dbReference>
<feature type="transmembrane region" description="Helical" evidence="9">
    <location>
        <begin position="513"/>
        <end position="532"/>
    </location>
</feature>
<keyword evidence="4" id="KW-0547">Nucleotide-binding</keyword>
<feature type="transmembrane region" description="Helical" evidence="9">
    <location>
        <begin position="597"/>
        <end position="615"/>
    </location>
</feature>
<evidence type="ECO:0000256" key="6">
    <source>
        <dbReference type="ARBA" id="ARBA00022989"/>
    </source>
</evidence>
<feature type="transmembrane region" description="Helical" evidence="9">
    <location>
        <begin position="363"/>
        <end position="386"/>
    </location>
</feature>
<keyword evidence="2" id="KW-0813">Transport</keyword>
<evidence type="ECO:0000256" key="9">
    <source>
        <dbReference type="SAM" id="Phobius"/>
    </source>
</evidence>
<dbReference type="PANTHER" id="PTHR24223:SF356">
    <property type="entry name" value="ATP-BINDING CASSETTE TRANSPORTER ABC4"/>
    <property type="match status" value="1"/>
</dbReference>
<sequence length="651" mass="72247">MIASYATYALVLQRQLTVSTVFSSGIVFELLRFDLRRVINSLPGFVQGKVSLDRVDHFLKQTDLLDEYKARKSNDVRLDAADRIGMRDCSFSWSHTEGENSHKLIVNQEVSFVKDAIHLICGPTGSGKTALLLSLLGEMHRVEEGPEAWFSFPRSSGIAYAPQEPWILSQSIKENILFGEAYNGPRYNQVLHQCALEPDLALLEDGDESEVGERGLTLSGGQKARIALARAIYSPAATILLDDILSALDAQTSRWIVDTCFKGPLLKGRTVLIVSHNVALIEPVCSSVTTVDANGTVHQSRNPSTPRDAIPLTGAEPHGIQNSKDRAVPSHAKRLVAAEHVDLGHVEWPAFKLYIASMSRASFLFWFAVLSMGLCYDGLTAAQSWILGYWSSENQSHPDSNDAATWYLLIYCLLAVGATIAFSLNLMLLIFGSLRASRVIHESFMNAVLGTTLRWLDTTPTARVLIRATQDIYTLDQTFSQGLRFFLAYSVSMFVKFCAVVLFAPAFVFPGLLISFIALYIGHLYMMAQLPIKREMSNSRAPVIEHFQTTIHGLTSIRAYGVQDAFLHESMRRIDRYTRSARTFLNLNRWISIRSEVLGGIFTAGLGAYLVYWTQNTPADVGFSLAMAVGFSSLILGWVRLLNNLELSGNR</sequence>
<dbReference type="PROSITE" id="PS50929">
    <property type="entry name" value="ABC_TM1F"/>
    <property type="match status" value="1"/>
</dbReference>
<dbReference type="Proteomes" id="UP001556367">
    <property type="component" value="Unassembled WGS sequence"/>
</dbReference>
<gene>
    <name evidence="12" type="ORF">HGRIS_005644</name>
</gene>
<keyword evidence="5" id="KW-0067">ATP-binding</keyword>
<dbReference type="PROSITE" id="PS00211">
    <property type="entry name" value="ABC_TRANSPORTER_1"/>
    <property type="match status" value="1"/>
</dbReference>
<evidence type="ECO:0000259" key="11">
    <source>
        <dbReference type="PROSITE" id="PS50929"/>
    </source>
</evidence>
<feature type="domain" description="ABC transmembrane type-1" evidence="11">
    <location>
        <begin position="367"/>
        <end position="647"/>
    </location>
</feature>